<gene>
    <name evidence="5" type="ORF">HKW67_08235</name>
</gene>
<proteinExistence type="predicted"/>
<feature type="chain" id="PRO_5026907534" evidence="3">
    <location>
        <begin position="33"/>
        <end position="861"/>
    </location>
</feature>
<dbReference type="GO" id="GO:0004252">
    <property type="term" value="F:serine-type endopeptidase activity"/>
    <property type="evidence" value="ECO:0007669"/>
    <property type="project" value="TreeGrafter"/>
</dbReference>
<dbReference type="PANTHER" id="PTHR42776">
    <property type="entry name" value="SERINE PEPTIDASE S9 FAMILY MEMBER"/>
    <property type="match status" value="1"/>
</dbReference>
<feature type="signal peptide" evidence="3">
    <location>
        <begin position="1"/>
        <end position="32"/>
    </location>
</feature>
<keyword evidence="1" id="KW-0378">Hydrolase</keyword>
<dbReference type="Pfam" id="PF00326">
    <property type="entry name" value="Peptidase_S9"/>
    <property type="match status" value="1"/>
</dbReference>
<dbReference type="InterPro" id="IPR011042">
    <property type="entry name" value="6-blade_b-propeller_TolB-like"/>
</dbReference>
<dbReference type="SUPFAM" id="SSF53474">
    <property type="entry name" value="alpha/beta-Hydrolases"/>
    <property type="match status" value="1"/>
</dbReference>
<dbReference type="RefSeq" id="WP_171224924.1">
    <property type="nucleotide sequence ID" value="NZ_CP053085.1"/>
</dbReference>
<dbReference type="KEGG" id="ggr:HKW67_08235"/>
<dbReference type="Gene3D" id="3.40.50.1820">
    <property type="entry name" value="alpha/beta hydrolase"/>
    <property type="match status" value="1"/>
</dbReference>
<evidence type="ECO:0000256" key="3">
    <source>
        <dbReference type="SAM" id="SignalP"/>
    </source>
</evidence>
<dbReference type="AlphaFoldDB" id="A0A6M4IKB3"/>
<feature type="region of interest" description="Disordered" evidence="2">
    <location>
        <begin position="332"/>
        <end position="354"/>
    </location>
</feature>
<dbReference type="InterPro" id="IPR001375">
    <property type="entry name" value="Peptidase_S9_cat"/>
</dbReference>
<evidence type="ECO:0000313" key="5">
    <source>
        <dbReference type="EMBL" id="QJR35494.1"/>
    </source>
</evidence>
<feature type="domain" description="Peptidase S9 prolyl oligopeptidase catalytic" evidence="4">
    <location>
        <begin position="657"/>
        <end position="848"/>
    </location>
</feature>
<evidence type="ECO:0000313" key="6">
    <source>
        <dbReference type="Proteomes" id="UP000500938"/>
    </source>
</evidence>
<feature type="compositionally biased region" description="Low complexity" evidence="2">
    <location>
        <begin position="333"/>
        <end position="354"/>
    </location>
</feature>
<dbReference type="PANTHER" id="PTHR42776:SF28">
    <property type="entry name" value="GLUTAMYL ENDOPEPTIDASE, CHLOROPLASTIC-RELATED"/>
    <property type="match status" value="1"/>
</dbReference>
<accession>A0A6M4IKB3</accession>
<dbReference type="Gene3D" id="2.120.10.30">
    <property type="entry name" value="TolB, C-terminal domain"/>
    <property type="match status" value="1"/>
</dbReference>
<organism evidence="5 6">
    <name type="scientific">Gemmatimonas groenlandica</name>
    <dbReference type="NCBI Taxonomy" id="2732249"/>
    <lineage>
        <taxon>Bacteria</taxon>
        <taxon>Pseudomonadati</taxon>
        <taxon>Gemmatimonadota</taxon>
        <taxon>Gemmatimonadia</taxon>
        <taxon>Gemmatimonadales</taxon>
        <taxon>Gemmatimonadaceae</taxon>
        <taxon>Gemmatimonas</taxon>
    </lineage>
</organism>
<dbReference type="SUPFAM" id="SSF82171">
    <property type="entry name" value="DPP6 N-terminal domain-like"/>
    <property type="match status" value="1"/>
</dbReference>
<dbReference type="EMBL" id="CP053085">
    <property type="protein sequence ID" value="QJR35494.1"/>
    <property type="molecule type" value="Genomic_DNA"/>
</dbReference>
<name>A0A6M4IKB3_9BACT</name>
<dbReference type="Proteomes" id="UP000500938">
    <property type="component" value="Chromosome"/>
</dbReference>
<evidence type="ECO:0000256" key="1">
    <source>
        <dbReference type="ARBA" id="ARBA00022801"/>
    </source>
</evidence>
<evidence type="ECO:0000256" key="2">
    <source>
        <dbReference type="SAM" id="MobiDB-lite"/>
    </source>
</evidence>
<reference evidence="5 6" key="1">
    <citation type="submission" date="2020-05" db="EMBL/GenBank/DDBJ databases">
        <title>Complete genome sequence of Gemmatimonas greenlandica TET16.</title>
        <authorList>
            <person name="Zeng Y."/>
        </authorList>
    </citation>
    <scope>NUCLEOTIDE SEQUENCE [LARGE SCALE GENOMIC DNA]</scope>
    <source>
        <strain evidence="5 6">TET16</strain>
    </source>
</reference>
<keyword evidence="3" id="KW-0732">Signal</keyword>
<protein>
    <submittedName>
        <fullName evidence="5">Prolyl oligopeptidase family serine peptidase</fullName>
    </submittedName>
</protein>
<sequence length="861" mass="93331">MFVMSPRRVASRLATAAIFAAPAILNAQNSNAGWDAQQILRTESFVKPPENLVRMITTPRVDISFTNASPDRRWFLRATGSDRGDIKAYGAPHIWLGGVQVDTRANRARSLTTSNRNGLTLVDPKTGITRAISVPAGASISSPVWSPRGTQVAYIANFPTGSYVYVADVASGKSAQLSRRALLATLVTTIEFTADGRYIAAVLVPENRGAAPEHGDGGIEDGPQVRLTDARAVPQPVHFSLLQDPHDKAQLTYYTKGQLALIDVNSKSVRAIGAPATIRDIDASSDGAFVRVTRMTEPYSYLVPVSAFGSVEELWDASGKVITTLATTALREGAPADNGDPTAAPGAPGAARRGLGADSAKRHIQWNPIGTGLLYVQTGKIVQWRAPFGANDTTVLYRGSAQLGTVMYSSDSSTMFVTDSGATIAVRVKDTSKRYNLGRTVTLPAAIAGFGGGGGAARGAADSTQGAVLLRTSAGGRRYVIMSKDGKSIALSGTRAYGAKWATQAPRPWVDKLDIESKTRTRVMDSPANMYEEFVAPLDDDVSQFIVTRESNTTITDAWLRAAGSTDAKKLTTNLDVAPEVTGAQFKRLEVTRPRDGTKFWVEVTVPRDWKPGTKLPGVIWFYPREFSSAQDYERSRYVTNINKFPEVPSARPATATKLWVSQGYAFIEPDIPIFGDAGKMNDNYTRDLKENLDAVLDAVVDAGFVDRDKMGIGGHSYGAFSTVNALTLMPNFKAGIAGDGMYNRTLTPFGFQSERRNFYQAQDTYLDMSPFLRADKISGALLMYHAIEDQNQGTDPISSRRMFLALQGLGKQAALYMYPYEDHSVATYASDLDLWARWVAWMDTYVKNPKPAQAKAALVP</sequence>
<evidence type="ECO:0000259" key="4">
    <source>
        <dbReference type="Pfam" id="PF00326"/>
    </source>
</evidence>
<keyword evidence="6" id="KW-1185">Reference proteome</keyword>
<dbReference type="GO" id="GO:0006508">
    <property type="term" value="P:proteolysis"/>
    <property type="evidence" value="ECO:0007669"/>
    <property type="project" value="InterPro"/>
</dbReference>
<dbReference type="InterPro" id="IPR029058">
    <property type="entry name" value="AB_hydrolase_fold"/>
</dbReference>